<dbReference type="InterPro" id="IPR052895">
    <property type="entry name" value="HetReg/Transcr_Mod"/>
</dbReference>
<evidence type="ECO:0000313" key="2">
    <source>
        <dbReference type="EMBL" id="OAP59322.1"/>
    </source>
</evidence>
<dbReference type="PANTHER" id="PTHR24148">
    <property type="entry name" value="ANKYRIN REPEAT DOMAIN-CONTAINING PROTEIN 39 HOMOLOG-RELATED"/>
    <property type="match status" value="1"/>
</dbReference>
<proteinExistence type="predicted"/>
<gene>
    <name evidence="2" type="ORF">AYL99_06620</name>
</gene>
<comment type="caution">
    <text evidence="2">The sequence shown here is derived from an EMBL/GenBank/DDBJ whole genome shotgun (WGS) entry which is preliminary data.</text>
</comment>
<dbReference type="Proteomes" id="UP000078343">
    <property type="component" value="Unassembled WGS sequence"/>
</dbReference>
<accession>A0A178ZI58</accession>
<dbReference type="GeneID" id="30010788"/>
<dbReference type="STRING" id="1367422.A0A178ZI58"/>
<organism evidence="2 3">
    <name type="scientific">Fonsecaea erecta</name>
    <dbReference type="NCBI Taxonomy" id="1367422"/>
    <lineage>
        <taxon>Eukaryota</taxon>
        <taxon>Fungi</taxon>
        <taxon>Dikarya</taxon>
        <taxon>Ascomycota</taxon>
        <taxon>Pezizomycotina</taxon>
        <taxon>Eurotiomycetes</taxon>
        <taxon>Chaetothyriomycetidae</taxon>
        <taxon>Chaetothyriales</taxon>
        <taxon>Herpotrichiellaceae</taxon>
        <taxon>Fonsecaea</taxon>
    </lineage>
</organism>
<sequence length="474" mass="52219">MQLYLLSQVPEEGGQEGSIEIDGLRWKLTAHDLDTLDAEDIRFICVSYTWGERRLSSPFHPSYDISDRTIPALNAVVGYRPSCTRIWIDAFCVPVGDTTTTTPERAHTLESMGYIYSRAEEVVVVLSAAARPVLEHMSTSDRLVDPVHLDVLEREEWVSRAWTYQEAANSKVLSITCEESQGSILVPGSHFLNCLGYTLTRLDGSIPAGDRRQRYPRLDAFEDLIAEHLLAGYTERAALQVMANMDRRTQHRQEDHFYAMMGAISTERPSSLLPPVRQDPCEAFMALCERKGDYSFMYSAAPRDHDTSKRWRPVAGDHLPAILPWHCYGEGQPGYEEGGSLYLELMMSLGISSVNESAKECVRAWLAASKFVVSVASGGESLPESAYAALRAMGFTGSPACVTTSHGFFFPWERISSGHEITVLVATAVRWSFGAPGLARCGGGDGGGHGEETYIPGVFFGRVDNAAAVSVRVS</sequence>
<dbReference type="AlphaFoldDB" id="A0A178ZI58"/>
<name>A0A178ZI58_9EURO</name>
<protein>
    <recommendedName>
        <fullName evidence="1">Heterokaryon incompatibility domain-containing protein</fullName>
    </recommendedName>
</protein>
<keyword evidence="3" id="KW-1185">Reference proteome</keyword>
<evidence type="ECO:0000259" key="1">
    <source>
        <dbReference type="Pfam" id="PF06985"/>
    </source>
</evidence>
<evidence type="ECO:0000313" key="3">
    <source>
        <dbReference type="Proteomes" id="UP000078343"/>
    </source>
</evidence>
<feature type="domain" description="Heterokaryon incompatibility" evidence="1">
    <location>
        <begin position="43"/>
        <end position="166"/>
    </location>
</feature>
<dbReference type="Pfam" id="PF06985">
    <property type="entry name" value="HET"/>
    <property type="match status" value="1"/>
</dbReference>
<dbReference type="RefSeq" id="XP_018692689.1">
    <property type="nucleotide sequence ID" value="XM_018838129.1"/>
</dbReference>
<reference evidence="2 3" key="1">
    <citation type="submission" date="2016-04" db="EMBL/GenBank/DDBJ databases">
        <title>Draft genome of Fonsecaea erecta CBS 125763.</title>
        <authorList>
            <person name="Weiss V.A."/>
            <person name="Vicente V.A."/>
            <person name="Raittz R.T."/>
            <person name="Moreno L.F."/>
            <person name="De Souza E.M."/>
            <person name="Pedrosa F.O."/>
            <person name="Steffens M.B."/>
            <person name="Faoro H."/>
            <person name="Tadra-Sfeir M.Z."/>
            <person name="Najafzadeh M.J."/>
            <person name="Felipe M.S."/>
            <person name="Teixeira M."/>
            <person name="Sun J."/>
            <person name="Xi L."/>
            <person name="Gomes R."/>
            <person name="De Azevedo C.M."/>
            <person name="Salgado C.G."/>
            <person name="Da Silva M.B."/>
            <person name="Nascimento M.F."/>
            <person name="Queiroz-Telles F."/>
            <person name="Attili D.S."/>
            <person name="Gorbushina A."/>
        </authorList>
    </citation>
    <scope>NUCLEOTIDE SEQUENCE [LARGE SCALE GENOMIC DNA]</scope>
    <source>
        <strain evidence="2 3">CBS 125763</strain>
    </source>
</reference>
<dbReference type="InterPro" id="IPR010730">
    <property type="entry name" value="HET"/>
</dbReference>
<dbReference type="PANTHER" id="PTHR24148:SF64">
    <property type="entry name" value="HETEROKARYON INCOMPATIBILITY DOMAIN-CONTAINING PROTEIN"/>
    <property type="match status" value="1"/>
</dbReference>
<dbReference type="OrthoDB" id="6329284at2759"/>
<dbReference type="EMBL" id="LVYI01000005">
    <property type="protein sequence ID" value="OAP59322.1"/>
    <property type="molecule type" value="Genomic_DNA"/>
</dbReference>